<comment type="caution">
    <text evidence="2">The sequence shown here is derived from an EMBL/GenBank/DDBJ whole genome shotgun (WGS) entry which is preliminary data.</text>
</comment>
<dbReference type="Proteomes" id="UP000812287">
    <property type="component" value="Unassembled WGS sequence"/>
</dbReference>
<sequence length="188" mass="21360">MLKRRGEIINSRIRDASSITSEHCLFYIKGTHMVKDGAVWIRSDLQDRGMVVGNYTEAFQGMEDGASFLERDRKQWRGHDADGGWSYVLQTSSSLNKRISTRHSHLHINFFGLDMSYLAHSHQSCDDLMDCSKGQKRSESHLTRPQRLSPSGQGNEIIILQTFDSQRSFTSGLATWRILGSSHHFSPS</sequence>
<feature type="region of interest" description="Disordered" evidence="1">
    <location>
        <begin position="132"/>
        <end position="152"/>
    </location>
</feature>
<organism evidence="2 3">
    <name type="scientific">Guyanagaster necrorhizus</name>
    <dbReference type="NCBI Taxonomy" id="856835"/>
    <lineage>
        <taxon>Eukaryota</taxon>
        <taxon>Fungi</taxon>
        <taxon>Dikarya</taxon>
        <taxon>Basidiomycota</taxon>
        <taxon>Agaricomycotina</taxon>
        <taxon>Agaricomycetes</taxon>
        <taxon>Agaricomycetidae</taxon>
        <taxon>Agaricales</taxon>
        <taxon>Marasmiineae</taxon>
        <taxon>Physalacriaceae</taxon>
        <taxon>Guyanagaster</taxon>
    </lineage>
</organism>
<evidence type="ECO:0000313" key="3">
    <source>
        <dbReference type="Proteomes" id="UP000812287"/>
    </source>
</evidence>
<dbReference type="RefSeq" id="XP_043037215.1">
    <property type="nucleotide sequence ID" value="XM_043179368.1"/>
</dbReference>
<proteinExistence type="predicted"/>
<dbReference type="GeneID" id="66101662"/>
<name>A0A9P7VNR7_9AGAR</name>
<evidence type="ECO:0000256" key="1">
    <source>
        <dbReference type="SAM" id="MobiDB-lite"/>
    </source>
</evidence>
<dbReference type="EMBL" id="MU250543">
    <property type="protein sequence ID" value="KAG7443715.1"/>
    <property type="molecule type" value="Genomic_DNA"/>
</dbReference>
<reference evidence="2" key="1">
    <citation type="submission" date="2020-11" db="EMBL/GenBank/DDBJ databases">
        <title>Adaptations for nitrogen fixation in a non-lichenized fungal sporocarp promotes dispersal by wood-feeding termites.</title>
        <authorList>
            <consortium name="DOE Joint Genome Institute"/>
            <person name="Koch R.A."/>
            <person name="Yoon G."/>
            <person name="Arayal U."/>
            <person name="Lail K."/>
            <person name="Amirebrahimi M."/>
            <person name="Labutti K."/>
            <person name="Lipzen A."/>
            <person name="Riley R."/>
            <person name="Barry K."/>
            <person name="Henrissat B."/>
            <person name="Grigoriev I.V."/>
            <person name="Herr J.R."/>
            <person name="Aime M.C."/>
        </authorList>
    </citation>
    <scope>NUCLEOTIDE SEQUENCE</scope>
    <source>
        <strain evidence="2">MCA 3950</strain>
    </source>
</reference>
<accession>A0A9P7VNR7</accession>
<dbReference type="AlphaFoldDB" id="A0A9P7VNR7"/>
<protein>
    <submittedName>
        <fullName evidence="2">Uncharacterized protein</fullName>
    </submittedName>
</protein>
<gene>
    <name evidence="2" type="ORF">BT62DRAFT_1078213</name>
</gene>
<evidence type="ECO:0000313" key="2">
    <source>
        <dbReference type="EMBL" id="KAG7443715.1"/>
    </source>
</evidence>
<keyword evidence="3" id="KW-1185">Reference proteome</keyword>